<reference evidence="2 3" key="1">
    <citation type="submission" date="2018-06" db="EMBL/GenBank/DDBJ databases">
        <title>Genomic Encyclopedia of Type Strains, Phase IV (KMG-IV): sequencing the most valuable type-strain genomes for metagenomic binning, comparative biology and taxonomic classification.</title>
        <authorList>
            <person name="Goeker M."/>
        </authorList>
    </citation>
    <scope>NUCLEOTIDE SEQUENCE [LARGE SCALE GENOMIC DNA]</scope>
    <source>
        <strain evidence="2 3">DSM 24875</strain>
    </source>
</reference>
<name>A0A366EFS5_9HYPH</name>
<feature type="region of interest" description="Disordered" evidence="1">
    <location>
        <begin position="245"/>
        <end position="329"/>
    </location>
</feature>
<comment type="caution">
    <text evidence="2">The sequence shown here is derived from an EMBL/GenBank/DDBJ whole genome shotgun (WGS) entry which is preliminary data.</text>
</comment>
<dbReference type="Proteomes" id="UP000253529">
    <property type="component" value="Unassembled WGS sequence"/>
</dbReference>
<proteinExistence type="predicted"/>
<accession>A0A366EFS5</accession>
<dbReference type="AlphaFoldDB" id="A0A366EFS5"/>
<dbReference type="EMBL" id="QNRK01000057">
    <property type="protein sequence ID" value="RBP01254.1"/>
    <property type="molecule type" value="Genomic_DNA"/>
</dbReference>
<sequence>MNAGDPRRRRSSLRARSAGFREVRLRARHARSAEKQDSPRFRQFLAGHPDLFYVCSFETQSRPPVSENPPPAQEAFRIPDKFGSCAPDGTAKAGVCGAASRRWLQNARVSSALRSILRHTWDEGRGMRRIVGSAVASGSSSRASAHLGNDGRSSTPRRAMMLPDRPREEPEERRGDPGVACADVDARRSGAYGGSWPRPLDRRVPPDPSQDPSPGVAPREDGGSAAASGTQSRRKLLQCLVSGAETMVPPCLARRDDEQAGRQKAPPTGPRPSRGAPTSRSGTEPKHVATHWKGSIPEPRRRPLRRRAASGDHARRRAPEPFLDPGEFA</sequence>
<evidence type="ECO:0000256" key="1">
    <source>
        <dbReference type="SAM" id="MobiDB-lite"/>
    </source>
</evidence>
<evidence type="ECO:0000313" key="3">
    <source>
        <dbReference type="Proteomes" id="UP000253529"/>
    </source>
</evidence>
<feature type="compositionally biased region" description="Basic and acidic residues" evidence="1">
    <location>
        <begin position="164"/>
        <end position="176"/>
    </location>
</feature>
<feature type="region of interest" description="Disordered" evidence="1">
    <location>
        <begin position="133"/>
        <end position="233"/>
    </location>
</feature>
<feature type="compositionally biased region" description="Low complexity" evidence="1">
    <location>
        <begin position="133"/>
        <end position="145"/>
    </location>
</feature>
<keyword evidence="3" id="KW-1185">Reference proteome</keyword>
<feature type="compositionally biased region" description="Basic and acidic residues" evidence="1">
    <location>
        <begin position="309"/>
        <end position="319"/>
    </location>
</feature>
<evidence type="ECO:0000313" key="2">
    <source>
        <dbReference type="EMBL" id="RBP01254.1"/>
    </source>
</evidence>
<gene>
    <name evidence="2" type="ORF">DFR50_15716</name>
</gene>
<protein>
    <submittedName>
        <fullName evidence="2">Uncharacterized protein</fullName>
    </submittedName>
</protein>
<organism evidence="2 3">
    <name type="scientific">Roseiarcus fermentans</name>
    <dbReference type="NCBI Taxonomy" id="1473586"/>
    <lineage>
        <taxon>Bacteria</taxon>
        <taxon>Pseudomonadati</taxon>
        <taxon>Pseudomonadota</taxon>
        <taxon>Alphaproteobacteria</taxon>
        <taxon>Hyphomicrobiales</taxon>
        <taxon>Roseiarcaceae</taxon>
        <taxon>Roseiarcus</taxon>
    </lineage>
</organism>